<feature type="binding site" evidence="13">
    <location>
        <position position="157"/>
    </location>
    <ligand>
        <name>Mg(2+)</name>
        <dbReference type="ChEBI" id="CHEBI:18420"/>
        <label>1</label>
    </ligand>
</feature>
<dbReference type="PROSITE" id="PS51462">
    <property type="entry name" value="NUDIX"/>
    <property type="match status" value="1"/>
</dbReference>
<dbReference type="InterPro" id="IPR004385">
    <property type="entry name" value="NDP_pyrophosphatase"/>
</dbReference>
<feature type="short sequence motif" description="Nudix box" evidence="14">
    <location>
        <begin position="90"/>
        <end position="112"/>
    </location>
</feature>
<name>A0A7T4QYA3_9GAMM</name>
<dbReference type="CDD" id="cd24155">
    <property type="entry name" value="NUDIX_ADPRase"/>
    <property type="match status" value="1"/>
</dbReference>
<dbReference type="SUPFAM" id="SSF55811">
    <property type="entry name" value="Nudix"/>
    <property type="match status" value="1"/>
</dbReference>
<dbReference type="GO" id="GO:0005829">
    <property type="term" value="C:cytosol"/>
    <property type="evidence" value="ECO:0007669"/>
    <property type="project" value="TreeGrafter"/>
</dbReference>
<evidence type="ECO:0000313" key="17">
    <source>
        <dbReference type="Proteomes" id="UP000596063"/>
    </source>
</evidence>
<evidence type="ECO:0000256" key="12">
    <source>
        <dbReference type="ARBA" id="ARBA00049546"/>
    </source>
</evidence>
<reference evidence="16 17" key="1">
    <citation type="submission" date="2020-12" db="EMBL/GenBank/DDBJ databases">
        <authorList>
            <person name="Shan Y."/>
        </authorList>
    </citation>
    <scope>NUCLEOTIDE SEQUENCE [LARGE SCALE GENOMIC DNA]</scope>
    <source>
        <strain evidence="17">csc3.9</strain>
    </source>
</reference>
<comment type="cofactor">
    <cofactor evidence="1 13">
        <name>Mg(2+)</name>
        <dbReference type="ChEBI" id="CHEBI:18420"/>
    </cofactor>
</comment>
<evidence type="ECO:0000256" key="14">
    <source>
        <dbReference type="PIRSR" id="PIRSR604385-3"/>
    </source>
</evidence>
<dbReference type="Gene3D" id="3.90.79.10">
    <property type="entry name" value="Nucleoside Triphosphate Pyrophosphohydrolase"/>
    <property type="match status" value="1"/>
</dbReference>
<evidence type="ECO:0000259" key="15">
    <source>
        <dbReference type="PROSITE" id="PS51462"/>
    </source>
</evidence>
<evidence type="ECO:0000256" key="7">
    <source>
        <dbReference type="ARBA" id="ARBA00022842"/>
    </source>
</evidence>
<feature type="binding site" evidence="13">
    <location>
        <position position="89"/>
    </location>
    <ligand>
        <name>Mg(2+)</name>
        <dbReference type="ChEBI" id="CHEBI:18420"/>
        <label>1</label>
    </ligand>
</feature>
<dbReference type="InterPro" id="IPR015797">
    <property type="entry name" value="NUDIX_hydrolase-like_dom_sf"/>
</dbReference>
<dbReference type="PANTHER" id="PTHR11839:SF5">
    <property type="entry name" value="ADP-RIBOSE PYROPHOSPHATASE"/>
    <property type="match status" value="1"/>
</dbReference>
<dbReference type="NCBIfam" id="TIGR00052">
    <property type="entry name" value="nudix-type nucleoside diphosphatase, YffH/AdpP family"/>
    <property type="match status" value="1"/>
</dbReference>
<feature type="binding site" evidence="13">
    <location>
        <position position="105"/>
    </location>
    <ligand>
        <name>Mg(2+)</name>
        <dbReference type="ChEBI" id="CHEBI:18420"/>
        <label>1</label>
    </ligand>
</feature>
<dbReference type="PROSITE" id="PS00893">
    <property type="entry name" value="NUDIX_BOX"/>
    <property type="match status" value="1"/>
</dbReference>
<evidence type="ECO:0000256" key="8">
    <source>
        <dbReference type="ARBA" id="ARBA00025164"/>
    </source>
</evidence>
<evidence type="ECO:0000256" key="3">
    <source>
        <dbReference type="ARBA" id="ARBA00012453"/>
    </source>
</evidence>
<evidence type="ECO:0000256" key="2">
    <source>
        <dbReference type="ARBA" id="ARBA00007482"/>
    </source>
</evidence>
<dbReference type="PANTHER" id="PTHR11839">
    <property type="entry name" value="UDP/ADP-SUGAR PYROPHOSPHATASE"/>
    <property type="match status" value="1"/>
</dbReference>
<dbReference type="RefSeq" id="WP_198568536.1">
    <property type="nucleotide sequence ID" value="NZ_CP066167.1"/>
</dbReference>
<dbReference type="GO" id="GO:0019693">
    <property type="term" value="P:ribose phosphate metabolic process"/>
    <property type="evidence" value="ECO:0007669"/>
    <property type="project" value="TreeGrafter"/>
</dbReference>
<keyword evidence="7 13" id="KW-0460">Magnesium</keyword>
<comment type="function">
    <text evidence="8">Acts on ADP-mannose and ADP-glucose as well as ADP-ribose. Prevents glycogen biosynthesis. The reaction catalyzed by this enzyme is a limiting step of the gluconeogenic process.</text>
</comment>
<dbReference type="InterPro" id="IPR020084">
    <property type="entry name" value="NUDIX_hydrolase_CS"/>
</dbReference>
<evidence type="ECO:0000256" key="10">
    <source>
        <dbReference type="ARBA" id="ARBA00030308"/>
    </source>
</evidence>
<keyword evidence="5 13" id="KW-0479">Metal-binding</keyword>
<dbReference type="InterPro" id="IPR000086">
    <property type="entry name" value="NUDIX_hydrolase_dom"/>
</dbReference>
<evidence type="ECO:0000313" key="16">
    <source>
        <dbReference type="EMBL" id="QQD17034.1"/>
    </source>
</evidence>
<dbReference type="GO" id="GO:0006753">
    <property type="term" value="P:nucleoside phosphate metabolic process"/>
    <property type="evidence" value="ECO:0007669"/>
    <property type="project" value="TreeGrafter"/>
</dbReference>
<evidence type="ECO:0000256" key="6">
    <source>
        <dbReference type="ARBA" id="ARBA00022801"/>
    </source>
</evidence>
<protein>
    <recommendedName>
        <fullName evidence="4">ADP-ribose pyrophosphatase</fullName>
        <ecNumber evidence="3">3.6.1.13</ecNumber>
    </recommendedName>
    <alternativeName>
        <fullName evidence="9">ADP-ribose diphosphatase</fullName>
    </alternativeName>
    <alternativeName>
        <fullName evidence="11">ADP-ribose phosphohydrolase</fullName>
    </alternativeName>
    <alternativeName>
        <fullName evidence="10">Adenosine diphosphoribose pyrophosphatase</fullName>
    </alternativeName>
</protein>
<organism evidence="16 17">
    <name type="scientific">Spongiibacter nanhainus</name>
    <dbReference type="NCBI Taxonomy" id="2794344"/>
    <lineage>
        <taxon>Bacteria</taxon>
        <taxon>Pseudomonadati</taxon>
        <taxon>Pseudomonadota</taxon>
        <taxon>Gammaproteobacteria</taxon>
        <taxon>Cellvibrionales</taxon>
        <taxon>Spongiibacteraceae</taxon>
        <taxon>Spongiibacter</taxon>
    </lineage>
</organism>
<dbReference type="KEGG" id="snan:I6N98_11690"/>
<dbReference type="AlphaFoldDB" id="A0A7T4QYA3"/>
<keyword evidence="6" id="KW-0378">Hydrolase</keyword>
<comment type="similarity">
    <text evidence="2">Belongs to the Nudix hydrolase family. NudF subfamily.</text>
</comment>
<evidence type="ECO:0000256" key="4">
    <source>
        <dbReference type="ARBA" id="ARBA00013297"/>
    </source>
</evidence>
<sequence length="203" mass="22866">MGLFSRDDVEVDDDRTVWRGFFKLRALSLRHKLFAGGWGKQINRELFVRPPAVGVLPYDPGLDAVLLVEQFRIGALARTDGPWLTELVAGLIDKDESPESVARREALEEAGIHIGELENIAQYYSSPGASDEYFYLYLGHASLEGAGGLYGLPEEGEDIRARVFSFQQAESLLNEGHIDNAHTVIALQWLRSNRHRIRQQWSD</sequence>
<proteinExistence type="inferred from homology"/>
<dbReference type="EMBL" id="CP066167">
    <property type="protein sequence ID" value="QQD17034.1"/>
    <property type="molecule type" value="Genomic_DNA"/>
</dbReference>
<evidence type="ECO:0000256" key="9">
    <source>
        <dbReference type="ARBA" id="ARBA00030162"/>
    </source>
</evidence>
<evidence type="ECO:0000256" key="5">
    <source>
        <dbReference type="ARBA" id="ARBA00022723"/>
    </source>
</evidence>
<gene>
    <name evidence="16" type="ORF">I6N98_11690</name>
</gene>
<dbReference type="GO" id="GO:0047631">
    <property type="term" value="F:ADP-ribose diphosphatase activity"/>
    <property type="evidence" value="ECO:0007669"/>
    <property type="project" value="UniProtKB-EC"/>
</dbReference>
<dbReference type="GO" id="GO:0019144">
    <property type="term" value="F:ADP-sugar diphosphatase activity"/>
    <property type="evidence" value="ECO:0007669"/>
    <property type="project" value="TreeGrafter"/>
</dbReference>
<evidence type="ECO:0000256" key="11">
    <source>
        <dbReference type="ARBA" id="ARBA00033056"/>
    </source>
</evidence>
<keyword evidence="17" id="KW-1185">Reference proteome</keyword>
<evidence type="ECO:0000256" key="1">
    <source>
        <dbReference type="ARBA" id="ARBA00001946"/>
    </source>
</evidence>
<dbReference type="Pfam" id="PF00293">
    <property type="entry name" value="NUDIX"/>
    <property type="match status" value="1"/>
</dbReference>
<feature type="binding site" evidence="13">
    <location>
        <position position="109"/>
    </location>
    <ligand>
        <name>Mg(2+)</name>
        <dbReference type="ChEBI" id="CHEBI:18420"/>
        <label>1</label>
    </ligand>
</feature>
<feature type="domain" description="Nudix hydrolase" evidence="15">
    <location>
        <begin position="48"/>
        <end position="186"/>
    </location>
</feature>
<evidence type="ECO:0000256" key="13">
    <source>
        <dbReference type="PIRSR" id="PIRSR604385-2"/>
    </source>
</evidence>
<dbReference type="EC" id="3.6.1.13" evidence="3"/>
<dbReference type="Proteomes" id="UP000596063">
    <property type="component" value="Chromosome"/>
</dbReference>
<comment type="catalytic activity">
    <reaction evidence="12">
        <text>ADP-D-ribose + H2O = D-ribose 5-phosphate + AMP + 2 H(+)</text>
        <dbReference type="Rhea" id="RHEA:10412"/>
        <dbReference type="ChEBI" id="CHEBI:15377"/>
        <dbReference type="ChEBI" id="CHEBI:15378"/>
        <dbReference type="ChEBI" id="CHEBI:57967"/>
        <dbReference type="ChEBI" id="CHEBI:78346"/>
        <dbReference type="ChEBI" id="CHEBI:456215"/>
        <dbReference type="EC" id="3.6.1.13"/>
    </reaction>
</comment>
<dbReference type="GO" id="GO:0046872">
    <property type="term" value="F:metal ion binding"/>
    <property type="evidence" value="ECO:0007669"/>
    <property type="project" value="UniProtKB-KW"/>
</dbReference>
<accession>A0A7T4QYA3</accession>